<dbReference type="Gene3D" id="2.60.120.180">
    <property type="match status" value="1"/>
</dbReference>
<dbReference type="InterPro" id="IPR011049">
    <property type="entry name" value="Serralysin-like_metalloprot_C"/>
</dbReference>
<evidence type="ECO:0000256" key="4">
    <source>
        <dbReference type="ARBA" id="ARBA00022525"/>
    </source>
</evidence>
<dbReference type="Pfam" id="PF01670">
    <property type="entry name" value="Glyco_hydro_12"/>
    <property type="match status" value="1"/>
</dbReference>
<dbReference type="InterPro" id="IPR001343">
    <property type="entry name" value="Hemolysn_Ca-bd"/>
</dbReference>
<comment type="caution">
    <text evidence="10">The sequence shown here is derived from an EMBL/GenBank/DDBJ whole genome shotgun (WGS) entry which is preliminary data.</text>
</comment>
<evidence type="ECO:0000256" key="1">
    <source>
        <dbReference type="ARBA" id="ARBA00004370"/>
    </source>
</evidence>
<organism evidence="10 11">
    <name type="scientific">Sphingobium olei</name>
    <dbReference type="NCBI Taxonomy" id="420955"/>
    <lineage>
        <taxon>Bacteria</taxon>
        <taxon>Pseudomonadati</taxon>
        <taxon>Pseudomonadota</taxon>
        <taxon>Alphaproteobacteria</taxon>
        <taxon>Sphingomonadales</taxon>
        <taxon>Sphingomonadaceae</taxon>
        <taxon>Sphingobium</taxon>
    </lineage>
</organism>
<keyword evidence="9" id="KW-0119">Carbohydrate metabolism</keyword>
<evidence type="ECO:0000313" key="10">
    <source>
        <dbReference type="EMBL" id="MFD1107107.1"/>
    </source>
</evidence>
<dbReference type="Gene3D" id="2.150.10.10">
    <property type="entry name" value="Serralysin-like metalloprotease, C-terminal"/>
    <property type="match status" value="5"/>
</dbReference>
<keyword evidence="9" id="KW-0326">Glycosidase</keyword>
<evidence type="ECO:0008006" key="12">
    <source>
        <dbReference type="Google" id="ProtNLM"/>
    </source>
</evidence>
<comment type="similarity">
    <text evidence="3 9">Belongs to the glycosyl hydrolase 12 (cellulase H) family.</text>
</comment>
<evidence type="ECO:0000256" key="3">
    <source>
        <dbReference type="ARBA" id="ARBA00005519"/>
    </source>
</evidence>
<keyword evidence="7" id="KW-0843">Virulence</keyword>
<evidence type="ECO:0000256" key="7">
    <source>
        <dbReference type="ARBA" id="ARBA00023026"/>
    </source>
</evidence>
<dbReference type="InterPro" id="IPR002594">
    <property type="entry name" value="GH12"/>
</dbReference>
<name>A0ABW3PBL1_9SPHN</name>
<keyword evidence="9" id="KW-0378">Hydrolase</keyword>
<evidence type="ECO:0000256" key="8">
    <source>
        <dbReference type="ARBA" id="ARBA00023136"/>
    </source>
</evidence>
<keyword evidence="4" id="KW-0964">Secreted</keyword>
<keyword evidence="11" id="KW-1185">Reference proteome</keyword>
<dbReference type="Pfam" id="PF00353">
    <property type="entry name" value="HemolysinCabind"/>
    <property type="match status" value="7"/>
</dbReference>
<sequence>MAYINAKGRALALSSGANSYPAAGAVTTIRYGTAKNDAIYSQWGETLAGGAGDDSYYLWQPKATVQEAAKDGIDTVYVQFGGTYTLPENVENLFLLGPWAVGATGNALDNIIGAGKTGARLGGGAGDDILIGGTGADIFIVAKGNGSDVIQNFQTGWDVISLRGYGFASWADLQGRISQTGADTTVELGRGEVLVLRDTQASALSAADFGLALTPAVLDAVKGVAADTVTLANVSNVQFGKGWYVLNNAWGSSGLVEGKDYSLSSVVDRNDLTQGASFTWSYPATLATEYRILAYPALSYGVSPMAPNANPNSTIFPMKAGDIKGMTLDYDLSYSGTTSGFNVAFDIWFTSVPRGGAATVTTELMIWVHKGALTPSGTVVGTYSHGDFTATIYQKGTYVALVTDKDIPAGSIDLADIVASLSAKGIMSADSYLASLELGAEVTSGNGSLTINNFDMTVQHLDASGQVVTTIVDGSGAHNASPAVPEIAPEIAPPQEEVVLAPAPVLPADFSVKAGLDQSATLTGTSDQDHLSIDFSARSRGVTFKAPKPDGSVDIGSGRVDYVGIEHFSVIGTAFNDELNGGNGDNHLVGGAGDDVLRGGAGHNILDGGAGNDRYVIQNSDDKIIDESGDDLVTTYADYGIHAGIETVALGKGGLTVTGNAGNNRVWGSDGRDTVHGMAGDDYIDGKDGDDVIHGGEGNDILYGGDGKDMLYGDAGNDQLYGGDGDDMLYGGDGDDLLDGGSGNDVLIGGAGNDRYVVRSTGDVVIDESGDDFLTTYVDYTIHAGIETVALAKAGLTVTGNAEDNRVWGSAGKDVIQGMGGNDYIGAKDGDDTVRGGDADDTIFGDGGNDNLYGDAGDDNLYGGDGKDQLFGGDGNDVMNGGAGDDILTGGAGMDRLMGGTGADRFVFNTVSDSLPQAKDSILDFSFAEGDRIMLGAIDANAGAGADDAFRWIGAEGFHKIAGELRYSVVNGDAVVEGDTNGDGIADIGFVLKGIASVNAAYFQL</sequence>
<dbReference type="PANTHER" id="PTHR38340">
    <property type="entry name" value="S-LAYER PROTEIN"/>
    <property type="match status" value="1"/>
</dbReference>
<dbReference type="PRINTS" id="PR00313">
    <property type="entry name" value="CABNDNGRPT"/>
</dbReference>
<evidence type="ECO:0000256" key="5">
    <source>
        <dbReference type="ARBA" id="ARBA00022656"/>
    </source>
</evidence>
<dbReference type="SUPFAM" id="SSF49899">
    <property type="entry name" value="Concanavalin A-like lectins/glucanases"/>
    <property type="match status" value="1"/>
</dbReference>
<dbReference type="EMBL" id="JBHTLS010000134">
    <property type="protein sequence ID" value="MFD1107107.1"/>
    <property type="molecule type" value="Genomic_DNA"/>
</dbReference>
<dbReference type="PROSITE" id="PS00330">
    <property type="entry name" value="HEMOLYSIN_CALCIUM"/>
    <property type="match status" value="4"/>
</dbReference>
<comment type="subcellular location">
    <subcellularLocation>
        <location evidence="1">Membrane</location>
    </subcellularLocation>
    <subcellularLocation>
        <location evidence="2">Secreted</location>
    </subcellularLocation>
</comment>
<reference evidence="11" key="1">
    <citation type="journal article" date="2019" name="Int. J. Syst. Evol. Microbiol.">
        <title>The Global Catalogue of Microorganisms (GCM) 10K type strain sequencing project: providing services to taxonomists for standard genome sequencing and annotation.</title>
        <authorList>
            <consortium name="The Broad Institute Genomics Platform"/>
            <consortium name="The Broad Institute Genome Sequencing Center for Infectious Disease"/>
            <person name="Wu L."/>
            <person name="Ma J."/>
        </authorList>
    </citation>
    <scope>NUCLEOTIDE SEQUENCE [LARGE SCALE GENOMIC DNA]</scope>
    <source>
        <strain evidence="11">CCUG 54329</strain>
    </source>
</reference>
<evidence type="ECO:0000313" key="11">
    <source>
        <dbReference type="Proteomes" id="UP001597203"/>
    </source>
</evidence>
<protein>
    <recommendedName>
        <fullName evidence="12">Calcium-binding protein</fullName>
    </recommendedName>
</protein>
<dbReference type="PANTHER" id="PTHR38340:SF1">
    <property type="entry name" value="S-LAYER PROTEIN"/>
    <property type="match status" value="1"/>
</dbReference>
<keyword evidence="5" id="KW-0800">Toxin</keyword>
<dbReference type="InterPro" id="IPR018511">
    <property type="entry name" value="Hemolysin-typ_Ca-bd_CS"/>
</dbReference>
<dbReference type="Proteomes" id="UP001597203">
    <property type="component" value="Unassembled WGS sequence"/>
</dbReference>
<dbReference type="PRINTS" id="PR01488">
    <property type="entry name" value="RTXTOXINA"/>
</dbReference>
<dbReference type="InterPro" id="IPR013320">
    <property type="entry name" value="ConA-like_dom_sf"/>
</dbReference>
<proteinExistence type="inferred from homology"/>
<evidence type="ECO:0000256" key="2">
    <source>
        <dbReference type="ARBA" id="ARBA00004613"/>
    </source>
</evidence>
<dbReference type="InterPro" id="IPR003995">
    <property type="entry name" value="RTX_toxin_determinant-A"/>
</dbReference>
<evidence type="ECO:0000256" key="6">
    <source>
        <dbReference type="ARBA" id="ARBA00022737"/>
    </source>
</evidence>
<gene>
    <name evidence="10" type="ORF">ACFQ24_19760</name>
</gene>
<keyword evidence="6" id="KW-0677">Repeat</keyword>
<keyword evidence="9" id="KW-0624">Polysaccharide degradation</keyword>
<dbReference type="InterPro" id="IPR013319">
    <property type="entry name" value="GH11/12"/>
</dbReference>
<accession>A0ABW3PBL1</accession>
<dbReference type="InterPro" id="IPR050557">
    <property type="entry name" value="RTX_toxin/Mannuronan_C5-epim"/>
</dbReference>
<keyword evidence="8" id="KW-0472">Membrane</keyword>
<evidence type="ECO:0000256" key="9">
    <source>
        <dbReference type="RuleBase" id="RU361163"/>
    </source>
</evidence>
<dbReference type="RefSeq" id="WP_380914359.1">
    <property type="nucleotide sequence ID" value="NZ_JBHTLS010000134.1"/>
</dbReference>
<dbReference type="SUPFAM" id="SSF51120">
    <property type="entry name" value="beta-Roll"/>
    <property type="match status" value="5"/>
</dbReference>